<evidence type="ECO:0000256" key="20">
    <source>
        <dbReference type="ARBA" id="ARBA00093191"/>
    </source>
</evidence>
<comment type="catalytic activity">
    <reaction evidence="21">
        <text>S-hexadecanoyl-N-acetylcysteamine + H2O = N-acetylcysteamine + hexadecanoate + H(+)</text>
        <dbReference type="Rhea" id="RHEA:84099"/>
        <dbReference type="ChEBI" id="CHEBI:7896"/>
        <dbReference type="ChEBI" id="CHEBI:15377"/>
        <dbReference type="ChEBI" id="CHEBI:15378"/>
        <dbReference type="ChEBI" id="CHEBI:74410"/>
        <dbReference type="ChEBI" id="CHEBI:233601"/>
    </reaction>
</comment>
<reference evidence="23" key="3">
    <citation type="submission" date="2025-09" db="UniProtKB">
        <authorList>
            <consortium name="Ensembl"/>
        </authorList>
    </citation>
    <scope>IDENTIFICATION</scope>
</reference>
<dbReference type="FunFam" id="3.40.50.1820:FF:000098">
    <property type="entry name" value="palmitoyl-protein thioesterase 1"/>
    <property type="match status" value="1"/>
</dbReference>
<keyword evidence="11" id="KW-0256">Endoplasmic reticulum</keyword>
<evidence type="ECO:0000256" key="1">
    <source>
        <dbReference type="ARBA" id="ARBA00004240"/>
    </source>
</evidence>
<evidence type="ECO:0000256" key="5">
    <source>
        <dbReference type="ARBA" id="ARBA00010758"/>
    </source>
</evidence>
<evidence type="ECO:0000256" key="8">
    <source>
        <dbReference type="ARBA" id="ARBA00022525"/>
    </source>
</evidence>
<dbReference type="GO" id="GO:0048549">
    <property type="term" value="P:positive regulation of pinocytosis"/>
    <property type="evidence" value="ECO:0007669"/>
    <property type="project" value="Ensembl"/>
</dbReference>
<feature type="signal peptide" evidence="22">
    <location>
        <begin position="1"/>
        <end position="24"/>
    </location>
</feature>
<dbReference type="GO" id="GO:0007042">
    <property type="term" value="P:lysosomal lumen acidification"/>
    <property type="evidence" value="ECO:0007669"/>
    <property type="project" value="Ensembl"/>
</dbReference>
<evidence type="ECO:0000256" key="6">
    <source>
        <dbReference type="ARBA" id="ARBA00012423"/>
    </source>
</evidence>
<dbReference type="EC" id="3.1.2.22" evidence="6"/>
<dbReference type="GO" id="GO:0045121">
    <property type="term" value="C:membrane raft"/>
    <property type="evidence" value="ECO:0007669"/>
    <property type="project" value="Ensembl"/>
</dbReference>
<comment type="catalytic activity">
    <reaction evidence="20">
        <text>S-hexadecanoyl-N-acetylcysteine methyl ester + H2O = N-acetylcysteine methyl ester + hexadecanoate + H(+)</text>
        <dbReference type="Rhea" id="RHEA:84103"/>
        <dbReference type="ChEBI" id="CHEBI:7896"/>
        <dbReference type="ChEBI" id="CHEBI:15377"/>
        <dbReference type="ChEBI" id="CHEBI:15378"/>
        <dbReference type="ChEBI" id="CHEBI:233604"/>
        <dbReference type="ChEBI" id="CHEBI:233605"/>
    </reaction>
</comment>
<dbReference type="Pfam" id="PF02089">
    <property type="entry name" value="Palm_thioest"/>
    <property type="match status" value="1"/>
</dbReference>
<evidence type="ECO:0000256" key="16">
    <source>
        <dbReference type="ARBA" id="ARBA00031934"/>
    </source>
</evidence>
<name>A0A7N4PAQ8_SARHA</name>
<dbReference type="SUPFAM" id="SSF53474">
    <property type="entry name" value="alpha/beta-Hydrolases"/>
    <property type="match status" value="1"/>
</dbReference>
<dbReference type="GO" id="GO:0005783">
    <property type="term" value="C:endoplasmic reticulum"/>
    <property type="evidence" value="ECO:0007669"/>
    <property type="project" value="UniProtKB-SubCell"/>
</dbReference>
<dbReference type="CTD" id="5538"/>
<dbReference type="InterPro" id="IPR002472">
    <property type="entry name" value="Palm_thioest"/>
</dbReference>
<dbReference type="GO" id="GO:0030424">
    <property type="term" value="C:axon"/>
    <property type="evidence" value="ECO:0007669"/>
    <property type="project" value="Ensembl"/>
</dbReference>
<evidence type="ECO:0000256" key="15">
    <source>
        <dbReference type="ARBA" id="ARBA00023228"/>
    </source>
</evidence>
<dbReference type="GO" id="GO:0048260">
    <property type="term" value="P:positive regulation of receptor-mediated endocytosis"/>
    <property type="evidence" value="ECO:0007669"/>
    <property type="project" value="Ensembl"/>
</dbReference>
<dbReference type="GeneTree" id="ENSGT00940000156790"/>
<evidence type="ECO:0000256" key="3">
    <source>
        <dbReference type="ARBA" id="ARBA00004555"/>
    </source>
</evidence>
<dbReference type="InParanoid" id="A0A7N4PAQ8"/>
<dbReference type="GO" id="GO:0015031">
    <property type="term" value="P:protein transport"/>
    <property type="evidence" value="ECO:0007669"/>
    <property type="project" value="Ensembl"/>
</dbReference>
<dbReference type="GO" id="GO:0034164">
    <property type="term" value="P:negative regulation of toll-like receptor 9 signaling pathway"/>
    <property type="evidence" value="ECO:0007669"/>
    <property type="project" value="Ensembl"/>
</dbReference>
<dbReference type="PANTHER" id="PTHR11247">
    <property type="entry name" value="PALMITOYL-PROTEIN THIOESTERASE/DOLICHYLDIPHOSPHATASE 1"/>
    <property type="match status" value="1"/>
</dbReference>
<dbReference type="GO" id="GO:0030308">
    <property type="term" value="P:negative regulation of cell growth"/>
    <property type="evidence" value="ECO:0007669"/>
    <property type="project" value="Ensembl"/>
</dbReference>
<dbReference type="Ensembl" id="ENSSHAT00000043197.1">
    <property type="protein sequence ID" value="ENSSHAP00000035090.1"/>
    <property type="gene ID" value="ENSSHAG00000002339.2"/>
</dbReference>
<comment type="catalytic activity">
    <reaction evidence="19">
        <text>hexadecanoyl-CoA + H2O = hexadecanoate + CoA + H(+)</text>
        <dbReference type="Rhea" id="RHEA:16645"/>
        <dbReference type="ChEBI" id="CHEBI:7896"/>
        <dbReference type="ChEBI" id="CHEBI:15377"/>
        <dbReference type="ChEBI" id="CHEBI:15378"/>
        <dbReference type="ChEBI" id="CHEBI:57287"/>
        <dbReference type="ChEBI" id="CHEBI:57379"/>
        <dbReference type="EC" id="3.1.2.2"/>
    </reaction>
    <physiologicalReaction direction="left-to-right" evidence="19">
        <dbReference type="Rhea" id="RHEA:16646"/>
    </physiologicalReaction>
</comment>
<dbReference type="OrthoDB" id="10263094at2759"/>
<keyword evidence="9 22" id="KW-0732">Signal</keyword>
<evidence type="ECO:0000256" key="13">
    <source>
        <dbReference type="ARBA" id="ARBA00023157"/>
    </source>
</evidence>
<evidence type="ECO:0000256" key="14">
    <source>
        <dbReference type="ARBA" id="ARBA00023180"/>
    </source>
</evidence>
<evidence type="ECO:0000313" key="23">
    <source>
        <dbReference type="Ensembl" id="ENSSHAP00000035090.1"/>
    </source>
</evidence>
<gene>
    <name evidence="23" type="primary">PPT1</name>
</gene>
<dbReference type="Proteomes" id="UP000007648">
    <property type="component" value="Unassembled WGS sequence"/>
</dbReference>
<evidence type="ECO:0000256" key="2">
    <source>
        <dbReference type="ARBA" id="ARBA00004371"/>
    </source>
</evidence>
<reference evidence="23" key="2">
    <citation type="submission" date="2025-08" db="UniProtKB">
        <authorList>
            <consortium name="Ensembl"/>
        </authorList>
    </citation>
    <scope>IDENTIFICATION</scope>
</reference>
<reference evidence="23 24" key="1">
    <citation type="journal article" date="2011" name="Proc. Natl. Acad. Sci. U.S.A.">
        <title>Genetic diversity and population structure of the endangered marsupial Sarcophilus harrisii (Tasmanian devil).</title>
        <authorList>
            <person name="Miller W."/>
            <person name="Hayes V.M."/>
            <person name="Ratan A."/>
            <person name="Petersen D.C."/>
            <person name="Wittekindt N.E."/>
            <person name="Miller J."/>
            <person name="Walenz B."/>
            <person name="Knight J."/>
            <person name="Qi J."/>
            <person name="Zhao F."/>
            <person name="Wang Q."/>
            <person name="Bedoya-Reina O.C."/>
            <person name="Katiyar N."/>
            <person name="Tomsho L.P."/>
            <person name="Kasson L.M."/>
            <person name="Hardie R.A."/>
            <person name="Woodbridge P."/>
            <person name="Tindall E.A."/>
            <person name="Bertelsen M.F."/>
            <person name="Dixon D."/>
            <person name="Pyecroft S."/>
            <person name="Helgen K.M."/>
            <person name="Lesk A.M."/>
            <person name="Pringle T.H."/>
            <person name="Patterson N."/>
            <person name="Zhang Y."/>
            <person name="Kreiss A."/>
            <person name="Woods G.M."/>
            <person name="Jones M.E."/>
            <person name="Schuster S.C."/>
        </authorList>
    </citation>
    <scope>NUCLEOTIDE SEQUENCE [LARGE SCALE GENOMIC DNA]</scope>
</reference>
<dbReference type="GO" id="GO:0006907">
    <property type="term" value="P:pinocytosis"/>
    <property type="evidence" value="ECO:0007669"/>
    <property type="project" value="Ensembl"/>
</dbReference>
<accession>A0A7N4PAQ8</accession>
<evidence type="ECO:0000256" key="17">
    <source>
        <dbReference type="ARBA" id="ARBA00038848"/>
    </source>
</evidence>
<sequence>MALPKLLILLLSAALFPWPSPSSGAPLTGPRKEPPPLVIWHGMGDSCCNPLSMGAIKKLVELKIPGIYVLSLEIGKTLIEDMENSFFLNVNHQVSLVCEMLAQNPKLQQGYNAMGFSQGGQFLRAVAQRCPSPPMINLISVGGQHQGVYGLPRCPGESSHICDWLRKTLNVGAYTKGVQERLVQAEYWHDPIKEEIYRNSSIFLADINQERGINETYRKNLMALKNFVMVKFLNDSVVDPVDSEWFGFYRSGQAKETEPLQDTALYTEDRLGLKEMDKAGKLIFLAVEGDHLQFSEQWFCTSLLPFLV</sequence>
<evidence type="ECO:0000313" key="24">
    <source>
        <dbReference type="Proteomes" id="UP000007648"/>
    </source>
</evidence>
<evidence type="ECO:0000256" key="9">
    <source>
        <dbReference type="ARBA" id="ARBA00022729"/>
    </source>
</evidence>
<dbReference type="PANTHER" id="PTHR11247:SF8">
    <property type="entry name" value="PALMITOYL-PROTEIN THIOESTERASE 1"/>
    <property type="match status" value="1"/>
</dbReference>
<dbReference type="GO" id="GO:0016042">
    <property type="term" value="P:lipid catabolic process"/>
    <property type="evidence" value="ECO:0007669"/>
    <property type="project" value="Ensembl"/>
</dbReference>
<comment type="similarity">
    <text evidence="5">Belongs to the palmitoyl-protein thioesterase family.</text>
</comment>
<keyword evidence="15" id="KW-0458">Lysosome</keyword>
<dbReference type="GO" id="GO:0007420">
    <property type="term" value="P:brain development"/>
    <property type="evidence" value="ECO:0007669"/>
    <property type="project" value="Ensembl"/>
</dbReference>
<dbReference type="GO" id="GO:0043524">
    <property type="term" value="P:negative regulation of neuron apoptotic process"/>
    <property type="evidence" value="ECO:0007669"/>
    <property type="project" value="Ensembl"/>
</dbReference>
<dbReference type="GO" id="GO:0008474">
    <property type="term" value="F:palmitoyl-(protein) hydrolase activity"/>
    <property type="evidence" value="ECO:0007669"/>
    <property type="project" value="UniProtKB-EC"/>
</dbReference>
<dbReference type="KEGG" id="shr:100917850"/>
<organism evidence="23 24">
    <name type="scientific">Sarcophilus harrisii</name>
    <name type="common">Tasmanian devil</name>
    <name type="synonym">Sarcophilus laniarius</name>
    <dbReference type="NCBI Taxonomy" id="9305"/>
    <lineage>
        <taxon>Eukaryota</taxon>
        <taxon>Metazoa</taxon>
        <taxon>Chordata</taxon>
        <taxon>Craniata</taxon>
        <taxon>Vertebrata</taxon>
        <taxon>Euteleostomi</taxon>
        <taxon>Mammalia</taxon>
        <taxon>Metatheria</taxon>
        <taxon>Dasyuromorphia</taxon>
        <taxon>Dasyuridae</taxon>
        <taxon>Sarcophilus</taxon>
    </lineage>
</organism>
<dbReference type="FunCoup" id="A0A7N4PAQ8">
    <property type="interactions" value="2036"/>
</dbReference>
<dbReference type="GO" id="GO:0031579">
    <property type="term" value="P:membrane raft organization"/>
    <property type="evidence" value="ECO:0007669"/>
    <property type="project" value="Ensembl"/>
</dbReference>
<evidence type="ECO:0000256" key="4">
    <source>
        <dbReference type="ARBA" id="ARBA00004613"/>
    </source>
</evidence>
<evidence type="ECO:0000256" key="12">
    <source>
        <dbReference type="ARBA" id="ARBA00023034"/>
    </source>
</evidence>
<dbReference type="PRINTS" id="PR00414">
    <property type="entry name" value="PPTHIESTRASE"/>
</dbReference>
<dbReference type="GO" id="GO:0008021">
    <property type="term" value="C:synaptic vesicle"/>
    <property type="evidence" value="ECO:0007669"/>
    <property type="project" value="Ensembl"/>
</dbReference>
<keyword evidence="13" id="KW-1015">Disulfide bond</keyword>
<evidence type="ECO:0000256" key="19">
    <source>
        <dbReference type="ARBA" id="ARBA00047734"/>
    </source>
</evidence>
<keyword evidence="12" id="KW-0333">Golgi apparatus</keyword>
<keyword evidence="8" id="KW-0964">Secreted</keyword>
<protein>
    <recommendedName>
        <fullName evidence="7">Palmitoyl-protein thioesterase 1</fullName>
        <ecNumber evidence="17">3.1.2.2</ecNumber>
        <ecNumber evidence="6">3.1.2.22</ecNumber>
    </recommendedName>
    <alternativeName>
        <fullName evidence="16">Palmitoyl-protein hydrolase 1</fullName>
    </alternativeName>
</protein>
<dbReference type="GO" id="GO:0005634">
    <property type="term" value="C:nucleus"/>
    <property type="evidence" value="ECO:0007669"/>
    <property type="project" value="Ensembl"/>
</dbReference>
<dbReference type="GO" id="GO:0005765">
    <property type="term" value="C:lysosomal membrane"/>
    <property type="evidence" value="ECO:0007669"/>
    <property type="project" value="Ensembl"/>
</dbReference>
<dbReference type="GO" id="GO:0005794">
    <property type="term" value="C:Golgi apparatus"/>
    <property type="evidence" value="ECO:0007669"/>
    <property type="project" value="UniProtKB-SubCell"/>
</dbReference>
<dbReference type="GO" id="GO:0005576">
    <property type="term" value="C:extracellular region"/>
    <property type="evidence" value="ECO:0007669"/>
    <property type="project" value="UniProtKB-SubCell"/>
</dbReference>
<dbReference type="InterPro" id="IPR029058">
    <property type="entry name" value="AB_hydrolase_fold"/>
</dbReference>
<dbReference type="Gene3D" id="3.40.50.1820">
    <property type="entry name" value="alpha/beta hydrolase"/>
    <property type="match status" value="1"/>
</dbReference>
<evidence type="ECO:0000256" key="7">
    <source>
        <dbReference type="ARBA" id="ARBA00014212"/>
    </source>
</evidence>
<keyword evidence="24" id="KW-1185">Reference proteome</keyword>
<feature type="chain" id="PRO_5029624058" description="Palmitoyl-protein thioesterase 1" evidence="22">
    <location>
        <begin position="25"/>
        <end position="308"/>
    </location>
</feature>
<dbReference type="GO" id="GO:0035727">
    <property type="term" value="F:lysophosphatidic acid binding"/>
    <property type="evidence" value="ECO:0007669"/>
    <property type="project" value="Ensembl"/>
</dbReference>
<evidence type="ECO:0000256" key="21">
    <source>
        <dbReference type="ARBA" id="ARBA00093223"/>
    </source>
</evidence>
<proteinExistence type="inferred from homology"/>
<dbReference type="GO" id="GO:0006898">
    <property type="term" value="P:receptor-mediated endocytosis"/>
    <property type="evidence" value="ECO:0007669"/>
    <property type="project" value="Ensembl"/>
</dbReference>
<dbReference type="EC" id="3.1.2.2" evidence="17"/>
<evidence type="ECO:0000256" key="10">
    <source>
        <dbReference type="ARBA" id="ARBA00022801"/>
    </source>
</evidence>
<dbReference type="AlphaFoldDB" id="A0A7N4PAQ8"/>
<evidence type="ECO:0000256" key="11">
    <source>
        <dbReference type="ARBA" id="ARBA00022824"/>
    </source>
</evidence>
<comment type="catalytic activity">
    <reaction evidence="18">
        <text>S-hexadecanoyl-L-cysteinyl-[protein] + H2O = L-cysteinyl-[protein] + hexadecanoate + H(+)</text>
        <dbReference type="Rhea" id="RHEA:19233"/>
        <dbReference type="Rhea" id="RHEA-COMP:10131"/>
        <dbReference type="Rhea" id="RHEA-COMP:11032"/>
        <dbReference type="ChEBI" id="CHEBI:7896"/>
        <dbReference type="ChEBI" id="CHEBI:15377"/>
        <dbReference type="ChEBI" id="CHEBI:15378"/>
        <dbReference type="ChEBI" id="CHEBI:29950"/>
        <dbReference type="ChEBI" id="CHEBI:74151"/>
        <dbReference type="EC" id="3.1.2.22"/>
    </reaction>
</comment>
<evidence type="ECO:0000256" key="18">
    <source>
        <dbReference type="ARBA" id="ARBA00047337"/>
    </source>
</evidence>
<dbReference type="RefSeq" id="XP_031818101.1">
    <property type="nucleotide sequence ID" value="XM_031962241.1"/>
</dbReference>
<keyword evidence="14" id="KW-0325">Glycoprotein</keyword>
<dbReference type="GO" id="GO:0120146">
    <property type="term" value="F:sulfatide binding"/>
    <property type="evidence" value="ECO:0007669"/>
    <property type="project" value="Ensembl"/>
</dbReference>
<comment type="subcellular location">
    <subcellularLocation>
        <location evidence="1">Endoplasmic reticulum</location>
    </subcellularLocation>
    <subcellularLocation>
        <location evidence="3">Golgi apparatus</location>
    </subcellularLocation>
    <subcellularLocation>
        <location evidence="2">Lysosome</location>
    </subcellularLocation>
    <subcellularLocation>
        <location evidence="4">Secreted</location>
    </subcellularLocation>
</comment>
<evidence type="ECO:0000256" key="22">
    <source>
        <dbReference type="SAM" id="SignalP"/>
    </source>
</evidence>
<keyword evidence="10" id="KW-0378">Hydrolase</keyword>
<dbReference type="GlyCosmos" id="A0A7N4PAQ8">
    <property type="glycosylation" value="3 sites, No reported glycans"/>
</dbReference>
<dbReference type="GeneID" id="100917850"/>